<dbReference type="Proteomes" id="UP001153076">
    <property type="component" value="Unassembled WGS sequence"/>
</dbReference>
<dbReference type="AlphaFoldDB" id="A0A9Q1K708"/>
<protein>
    <recommendedName>
        <fullName evidence="1">Reverse transcriptase zinc-binding domain-containing protein</fullName>
    </recommendedName>
</protein>
<evidence type="ECO:0000313" key="2">
    <source>
        <dbReference type="EMBL" id="KAJ8437526.1"/>
    </source>
</evidence>
<comment type="caution">
    <text evidence="2">The sequence shown here is derived from an EMBL/GenBank/DDBJ whole genome shotgun (WGS) entry which is preliminary data.</text>
</comment>
<dbReference type="InterPro" id="IPR052929">
    <property type="entry name" value="RNase_H-like_EbsB-rel"/>
</dbReference>
<sequence length="387" mass="43556">MRAKYFAKGDIFRATLGVRPSFTYIYGARDVIARGSCWLVGSGHSLSVWDDRWLPRPTSFKPVTPRTIPYENYKVSDLIDHANGCWREPLINHIFLPIDDEAILNIPLCSSWPADNLIWHYNSRGFVRHTTCLLTIFRTLGAHHHHITNTSGDLPGDVTSPAQIKLVGWRACVGSLPTAHNISSRVPDFSMTCSVYTHSEDTVTHAILECPLAVQIWGGSDLDTTLWFTRHRTLADCIAKAGENLDKDTFGDFLAVMWECWNARNLFIFRRPDNNLSVLGEGAIVFVRSFRELQNIELSPQTTLHPTYWSPPMTGYCKLNFDVGMVAGNIAGWGFVLRDHNGNVLLAGVSITMVILELQLRTLEPIFMAYIVHLHMESRTSSLKVTA</sequence>
<organism evidence="2 3">
    <name type="scientific">Carnegiea gigantea</name>
    <dbReference type="NCBI Taxonomy" id="171969"/>
    <lineage>
        <taxon>Eukaryota</taxon>
        <taxon>Viridiplantae</taxon>
        <taxon>Streptophyta</taxon>
        <taxon>Embryophyta</taxon>
        <taxon>Tracheophyta</taxon>
        <taxon>Spermatophyta</taxon>
        <taxon>Magnoliopsida</taxon>
        <taxon>eudicotyledons</taxon>
        <taxon>Gunneridae</taxon>
        <taxon>Pentapetalae</taxon>
        <taxon>Caryophyllales</taxon>
        <taxon>Cactineae</taxon>
        <taxon>Cactaceae</taxon>
        <taxon>Cactoideae</taxon>
        <taxon>Echinocereeae</taxon>
        <taxon>Carnegiea</taxon>
    </lineage>
</organism>
<name>A0A9Q1K708_9CARY</name>
<dbReference type="InterPro" id="IPR026960">
    <property type="entry name" value="RVT-Znf"/>
</dbReference>
<accession>A0A9Q1K708</accession>
<evidence type="ECO:0000259" key="1">
    <source>
        <dbReference type="Pfam" id="PF13966"/>
    </source>
</evidence>
<dbReference type="EMBL" id="JAKOGI010000296">
    <property type="protein sequence ID" value="KAJ8437526.1"/>
    <property type="molecule type" value="Genomic_DNA"/>
</dbReference>
<gene>
    <name evidence="2" type="ORF">Cgig2_027601</name>
</gene>
<dbReference type="PANTHER" id="PTHR47074">
    <property type="entry name" value="BNAC02G40300D PROTEIN"/>
    <property type="match status" value="1"/>
</dbReference>
<reference evidence="2" key="1">
    <citation type="submission" date="2022-04" db="EMBL/GenBank/DDBJ databases">
        <title>Carnegiea gigantea Genome sequencing and assembly v2.</title>
        <authorList>
            <person name="Copetti D."/>
            <person name="Sanderson M.J."/>
            <person name="Burquez A."/>
            <person name="Wojciechowski M.F."/>
        </authorList>
    </citation>
    <scope>NUCLEOTIDE SEQUENCE</scope>
    <source>
        <strain evidence="2">SGP5-SGP5p</strain>
        <tissue evidence="2">Aerial part</tissue>
    </source>
</reference>
<keyword evidence="3" id="KW-1185">Reference proteome</keyword>
<dbReference type="OrthoDB" id="1744452at2759"/>
<dbReference type="Pfam" id="PF13966">
    <property type="entry name" value="zf-RVT"/>
    <property type="match status" value="1"/>
</dbReference>
<proteinExistence type="predicted"/>
<evidence type="ECO:0000313" key="3">
    <source>
        <dbReference type="Proteomes" id="UP001153076"/>
    </source>
</evidence>
<feature type="domain" description="Reverse transcriptase zinc-binding" evidence="1">
    <location>
        <begin position="161"/>
        <end position="217"/>
    </location>
</feature>
<dbReference type="PANTHER" id="PTHR47074:SF11">
    <property type="entry name" value="REVERSE TRANSCRIPTASE-LIKE PROTEIN"/>
    <property type="match status" value="1"/>
</dbReference>